<comment type="caution">
    <text evidence="10">The sequence shown here is derived from an EMBL/GenBank/DDBJ whole genome shotgun (WGS) entry which is preliminary data.</text>
</comment>
<dbReference type="PANTHER" id="PTHR30012:SF0">
    <property type="entry name" value="TYPE II SECRETION SYSTEM PROTEIN F-RELATED"/>
    <property type="match status" value="1"/>
</dbReference>
<evidence type="ECO:0000256" key="4">
    <source>
        <dbReference type="ARBA" id="ARBA00022519"/>
    </source>
</evidence>
<comment type="subcellular location">
    <subcellularLocation>
        <location evidence="1">Cell inner membrane</location>
        <topology evidence="1">Multi-pass membrane protein</topology>
    </subcellularLocation>
</comment>
<dbReference type="PANTHER" id="PTHR30012">
    <property type="entry name" value="GENERAL SECRETION PATHWAY PROTEIN"/>
    <property type="match status" value="1"/>
</dbReference>
<keyword evidence="5 8" id="KW-0812">Transmembrane</keyword>
<protein>
    <submittedName>
        <fullName evidence="10">Type II secretion system protein</fullName>
    </submittedName>
</protein>
<evidence type="ECO:0000256" key="2">
    <source>
        <dbReference type="ARBA" id="ARBA00005745"/>
    </source>
</evidence>
<dbReference type="GO" id="GO:0005886">
    <property type="term" value="C:plasma membrane"/>
    <property type="evidence" value="ECO:0007669"/>
    <property type="project" value="UniProtKB-SubCell"/>
</dbReference>
<sequence>MPVFAYTAKNMAGEEQKGSKEAKDKFELAKTLRSEGWTLISAENKRDTNVGFSLSMTIFSHVSVAERMLFARNLSVMVAAGLPLARSLEILSHESRNAKFQSVLLSVAASISRGSNFSQSLKEFPNIFSSLFVAMVASGEKTGKLEEALKLIAFQLKREYDLRRKIRGAMIYPSVIIFAMIAIAVLMLIFVVPTLIATFKDLNIELPLLTRIVIGISDFFVNNLILGLLAILIFIFGTYFAAKTKKGHDFIDTALLKIPVISGLVKRNNAARTCRTLGSLIGAGVDILDSLEITRDVLQNHYYKDILQESRGVVEKGEPISKTFIQNSKYYPSLVGEMIAIGEETGKLSEMLHRLAVFYESEVGQATKDLSTIIEPVLMIIIGAVVGLFAVSMIQPLYNIVGSF</sequence>
<feature type="transmembrane region" description="Helical" evidence="8">
    <location>
        <begin position="219"/>
        <end position="242"/>
    </location>
</feature>
<keyword evidence="7 8" id="KW-0472">Membrane</keyword>
<dbReference type="PRINTS" id="PR00812">
    <property type="entry name" value="BCTERIALGSPF"/>
</dbReference>
<dbReference type="Gene3D" id="1.20.81.30">
    <property type="entry name" value="Type II secretion system (T2SS), domain F"/>
    <property type="match status" value="2"/>
</dbReference>
<evidence type="ECO:0000256" key="5">
    <source>
        <dbReference type="ARBA" id="ARBA00022692"/>
    </source>
</evidence>
<dbReference type="EMBL" id="LCIT01000014">
    <property type="protein sequence ID" value="KKT62304.1"/>
    <property type="molecule type" value="Genomic_DNA"/>
</dbReference>
<dbReference type="InterPro" id="IPR042094">
    <property type="entry name" value="T2SS_GspF_sf"/>
</dbReference>
<dbReference type="InterPro" id="IPR018076">
    <property type="entry name" value="T2SS_GspF_dom"/>
</dbReference>
<keyword evidence="3" id="KW-1003">Cell membrane</keyword>
<feature type="transmembrane region" description="Helical" evidence="8">
    <location>
        <begin position="377"/>
        <end position="398"/>
    </location>
</feature>
<comment type="similarity">
    <text evidence="2">Belongs to the GSP F family.</text>
</comment>
<reference evidence="10 11" key="1">
    <citation type="journal article" date="2015" name="Nature">
        <title>rRNA introns, odd ribosomes, and small enigmatic genomes across a large radiation of phyla.</title>
        <authorList>
            <person name="Brown C.T."/>
            <person name="Hug L.A."/>
            <person name="Thomas B.C."/>
            <person name="Sharon I."/>
            <person name="Castelle C.J."/>
            <person name="Singh A."/>
            <person name="Wilkins M.J."/>
            <person name="Williams K.H."/>
            <person name="Banfield J.F."/>
        </authorList>
    </citation>
    <scope>NUCLEOTIDE SEQUENCE [LARGE SCALE GENOMIC DNA]</scope>
</reference>
<feature type="domain" description="Type II secretion system protein GspF" evidence="9">
    <location>
        <begin position="274"/>
        <end position="396"/>
    </location>
</feature>
<keyword evidence="6 8" id="KW-1133">Transmembrane helix</keyword>
<evidence type="ECO:0000256" key="1">
    <source>
        <dbReference type="ARBA" id="ARBA00004429"/>
    </source>
</evidence>
<organism evidence="10 11">
    <name type="scientific">Candidatus Giovannonibacteria bacterium GW2011_GWA2_44_26</name>
    <dbReference type="NCBI Taxonomy" id="1618648"/>
    <lineage>
        <taxon>Bacteria</taxon>
        <taxon>Candidatus Giovannoniibacteriota</taxon>
    </lineage>
</organism>
<evidence type="ECO:0000313" key="10">
    <source>
        <dbReference type="EMBL" id="KKT62304.1"/>
    </source>
</evidence>
<gene>
    <name evidence="10" type="ORF">UW55_C0014G0009</name>
</gene>
<evidence type="ECO:0000256" key="7">
    <source>
        <dbReference type="ARBA" id="ARBA00023136"/>
    </source>
</evidence>
<evidence type="ECO:0000256" key="6">
    <source>
        <dbReference type="ARBA" id="ARBA00022989"/>
    </source>
</evidence>
<evidence type="ECO:0000256" key="8">
    <source>
        <dbReference type="SAM" id="Phobius"/>
    </source>
</evidence>
<dbReference type="InterPro" id="IPR003004">
    <property type="entry name" value="GspF/PilC"/>
</dbReference>
<name>A0A0G1LQX9_9BACT</name>
<dbReference type="Proteomes" id="UP000033945">
    <property type="component" value="Unassembled WGS sequence"/>
</dbReference>
<feature type="transmembrane region" description="Helical" evidence="8">
    <location>
        <begin position="171"/>
        <end position="199"/>
    </location>
</feature>
<proteinExistence type="inferred from homology"/>
<feature type="domain" description="Type II secretion system protein GspF" evidence="9">
    <location>
        <begin position="70"/>
        <end position="193"/>
    </location>
</feature>
<evidence type="ECO:0000259" key="9">
    <source>
        <dbReference type="Pfam" id="PF00482"/>
    </source>
</evidence>
<dbReference type="FunFam" id="1.20.81.30:FF:000001">
    <property type="entry name" value="Type II secretion system protein F"/>
    <property type="match status" value="2"/>
</dbReference>
<dbReference type="AlphaFoldDB" id="A0A0G1LQX9"/>
<keyword evidence="4" id="KW-0997">Cell inner membrane</keyword>
<dbReference type="Pfam" id="PF00482">
    <property type="entry name" value="T2SSF"/>
    <property type="match status" value="2"/>
</dbReference>
<evidence type="ECO:0000313" key="11">
    <source>
        <dbReference type="Proteomes" id="UP000033945"/>
    </source>
</evidence>
<accession>A0A0G1LQX9</accession>
<evidence type="ECO:0000256" key="3">
    <source>
        <dbReference type="ARBA" id="ARBA00022475"/>
    </source>
</evidence>